<evidence type="ECO:0000256" key="2">
    <source>
        <dbReference type="SAM" id="MobiDB-lite"/>
    </source>
</evidence>
<dbReference type="Pfam" id="PF02136">
    <property type="entry name" value="NTF2"/>
    <property type="match status" value="1"/>
</dbReference>
<feature type="domain" description="NTF2" evidence="3">
    <location>
        <begin position="38"/>
        <end position="148"/>
    </location>
</feature>
<protein>
    <recommendedName>
        <fullName evidence="1">NTF2-related export protein</fullName>
    </recommendedName>
</protein>
<keyword evidence="1" id="KW-0963">Cytoplasm</keyword>
<dbReference type="GO" id="GO:0051028">
    <property type="term" value="P:mRNA transport"/>
    <property type="evidence" value="ECO:0007669"/>
    <property type="project" value="UniProtKB-UniRule"/>
</dbReference>
<dbReference type="GO" id="GO:0005737">
    <property type="term" value="C:cytoplasm"/>
    <property type="evidence" value="ECO:0007669"/>
    <property type="project" value="UniProtKB-SubCell"/>
</dbReference>
<comment type="function">
    <text evidence="1">Has a role in nuclear-cytoplasmic transport of proteins and mRNAs.</text>
</comment>
<keyword evidence="1" id="KW-0539">Nucleus</keyword>
<dbReference type="AlphaFoldDB" id="A0A7E4ZZD4"/>
<dbReference type="PROSITE" id="PS50177">
    <property type="entry name" value="NTF2_DOMAIN"/>
    <property type="match status" value="1"/>
</dbReference>
<reference evidence="4" key="1">
    <citation type="journal article" date="2013" name="Genetics">
        <title>The draft genome and transcriptome of Panagrellus redivivus are shaped by the harsh demands of a free-living lifestyle.</title>
        <authorList>
            <person name="Srinivasan J."/>
            <person name="Dillman A.R."/>
            <person name="Macchietto M.G."/>
            <person name="Heikkinen L."/>
            <person name="Lakso M."/>
            <person name="Fracchia K.M."/>
            <person name="Antoshechkin I."/>
            <person name="Mortazavi A."/>
            <person name="Wong G."/>
            <person name="Sternberg P.W."/>
        </authorList>
    </citation>
    <scope>NUCLEOTIDE SEQUENCE [LARGE SCALE GENOMIC DNA]</scope>
    <source>
        <strain evidence="4">MT8872</strain>
    </source>
</reference>
<dbReference type="InterPro" id="IPR018222">
    <property type="entry name" value="Nuclear_transport_factor_2_euk"/>
</dbReference>
<dbReference type="Gene3D" id="3.10.450.50">
    <property type="match status" value="1"/>
</dbReference>
<evidence type="ECO:0000259" key="3">
    <source>
        <dbReference type="PROSITE" id="PS50177"/>
    </source>
</evidence>
<dbReference type="Proteomes" id="UP000492821">
    <property type="component" value="Unassembled WGS sequence"/>
</dbReference>
<dbReference type="InterPro" id="IPR032710">
    <property type="entry name" value="NTF2-like_dom_sf"/>
</dbReference>
<dbReference type="SUPFAM" id="SSF54427">
    <property type="entry name" value="NTF2-like"/>
    <property type="match status" value="1"/>
</dbReference>
<dbReference type="PANTHER" id="PTHR12612">
    <property type="entry name" value="NUCLEAR TRANSPORT FACTOR 2"/>
    <property type="match status" value="1"/>
</dbReference>
<keyword evidence="1" id="KW-0653">Protein transport</keyword>
<dbReference type="GO" id="GO:0006913">
    <property type="term" value="P:nucleocytoplasmic transport"/>
    <property type="evidence" value="ECO:0007669"/>
    <property type="project" value="UniProtKB-UniRule"/>
</dbReference>
<keyword evidence="1" id="KW-0813">Transport</keyword>
<dbReference type="WBParaSite" id="Pan_g4598.t1">
    <property type="protein sequence ID" value="Pan_g4598.t1"/>
    <property type="gene ID" value="Pan_g4598"/>
</dbReference>
<sequence>MGRRGGNKFSSSGPASVNEGGGSSSQSQPANVDPNAKAAKLFSKLYFETLDNQREKTVHLYGNDCLLLFNGNRYVGGAAINEFWTNTFPPSLHTITNHTFNGTEELGMLIIMHSGNVVCDGKNHMFSQVINCTKEGDQWKILADDYRFMS</sequence>
<evidence type="ECO:0000313" key="4">
    <source>
        <dbReference type="Proteomes" id="UP000492821"/>
    </source>
</evidence>
<evidence type="ECO:0000313" key="5">
    <source>
        <dbReference type="WBParaSite" id="Pan_g4598.t1"/>
    </source>
</evidence>
<evidence type="ECO:0000256" key="1">
    <source>
        <dbReference type="RuleBase" id="RU369002"/>
    </source>
</evidence>
<accession>A0A7E4ZZD4</accession>
<dbReference type="InterPro" id="IPR002075">
    <property type="entry name" value="NTF2_dom"/>
</dbReference>
<name>A0A7E4ZZD4_PANRE</name>
<reference evidence="5" key="2">
    <citation type="submission" date="2020-10" db="UniProtKB">
        <authorList>
            <consortium name="WormBaseParasite"/>
        </authorList>
    </citation>
    <scope>IDENTIFICATION</scope>
</reference>
<dbReference type="GO" id="GO:0015031">
    <property type="term" value="P:protein transport"/>
    <property type="evidence" value="ECO:0007669"/>
    <property type="project" value="UniProtKB-KW"/>
</dbReference>
<dbReference type="InterPro" id="IPR045875">
    <property type="entry name" value="NTF2"/>
</dbReference>
<feature type="region of interest" description="Disordered" evidence="2">
    <location>
        <begin position="1"/>
        <end position="33"/>
    </location>
</feature>
<proteinExistence type="predicted"/>
<dbReference type="GO" id="GO:0005634">
    <property type="term" value="C:nucleus"/>
    <property type="evidence" value="ECO:0007669"/>
    <property type="project" value="UniProtKB-SubCell"/>
</dbReference>
<comment type="subcellular location">
    <subcellularLocation>
        <location evidence="1">Cytoplasm</location>
    </subcellularLocation>
    <subcellularLocation>
        <location evidence="1">Nucleus</location>
    </subcellularLocation>
</comment>
<organism evidence="4 5">
    <name type="scientific">Panagrellus redivivus</name>
    <name type="common">Microworm</name>
    <dbReference type="NCBI Taxonomy" id="6233"/>
    <lineage>
        <taxon>Eukaryota</taxon>
        <taxon>Metazoa</taxon>
        <taxon>Ecdysozoa</taxon>
        <taxon>Nematoda</taxon>
        <taxon>Chromadorea</taxon>
        <taxon>Rhabditida</taxon>
        <taxon>Tylenchina</taxon>
        <taxon>Panagrolaimomorpha</taxon>
        <taxon>Panagrolaimoidea</taxon>
        <taxon>Panagrolaimidae</taxon>
        <taxon>Panagrellus</taxon>
    </lineage>
</organism>
<keyword evidence="4" id="KW-1185">Reference proteome</keyword>